<protein>
    <submittedName>
        <fullName evidence="1">Ribosomal protein S23</fullName>
    </submittedName>
</protein>
<dbReference type="SUPFAM" id="SSF158446">
    <property type="entry name" value="IVS-encoded protein-like"/>
    <property type="match status" value="1"/>
</dbReference>
<proteinExistence type="predicted"/>
<sequence length="123" mass="14358">MNQRINSYKELKFWQKAREVSLLIVRLTRELPNERITWIIIDQILRSSFSVGANVAEGFGKYKGKEYARFLQMALGSARETGYWLELLKDIYPKYSGKLDKILLLNTEVIKMLVVSLKSLRKS</sequence>
<comment type="caution">
    <text evidence="1">The sequence shown here is derived from an EMBL/GenBank/DDBJ whole genome shotgun (WGS) entry which is preliminary data.</text>
</comment>
<dbReference type="NCBIfam" id="TIGR02436">
    <property type="entry name" value="four helix bundle protein"/>
    <property type="match status" value="1"/>
</dbReference>
<keyword evidence="1" id="KW-0689">Ribosomal protein</keyword>
<dbReference type="GO" id="GO:0005840">
    <property type="term" value="C:ribosome"/>
    <property type="evidence" value="ECO:0007669"/>
    <property type="project" value="UniProtKB-KW"/>
</dbReference>
<dbReference type="PANTHER" id="PTHR38471:SF2">
    <property type="entry name" value="FOUR HELIX BUNDLE PROTEIN"/>
    <property type="match status" value="1"/>
</dbReference>
<evidence type="ECO:0000313" key="1">
    <source>
        <dbReference type="EMBL" id="KKQ92984.1"/>
    </source>
</evidence>
<dbReference type="Proteomes" id="UP000034932">
    <property type="component" value="Unassembled WGS sequence"/>
</dbReference>
<dbReference type="CDD" id="cd16377">
    <property type="entry name" value="23S_rRNA_IVP_like"/>
    <property type="match status" value="1"/>
</dbReference>
<gene>
    <name evidence="1" type="ORF">UT19_C0022G0003</name>
</gene>
<keyword evidence="1" id="KW-0687">Ribonucleoprotein</keyword>
<dbReference type="STRING" id="1618573.UT19_C0022G0003"/>
<dbReference type="Pfam" id="PF05635">
    <property type="entry name" value="23S_rRNA_IVP"/>
    <property type="match status" value="1"/>
</dbReference>
<accession>A0A0G0P4B7</accession>
<dbReference type="AlphaFoldDB" id="A0A0G0P4B7"/>
<dbReference type="EMBL" id="LBVW01000022">
    <property type="protein sequence ID" value="KKQ92984.1"/>
    <property type="molecule type" value="Genomic_DNA"/>
</dbReference>
<dbReference type="InterPro" id="IPR012657">
    <property type="entry name" value="23S_rRNA-intervening_sequence"/>
</dbReference>
<organism evidence="1 2">
    <name type="scientific">Candidatus Woesebacteria bacterium GW2011_GWB1_39_10b</name>
    <dbReference type="NCBI Taxonomy" id="1618573"/>
    <lineage>
        <taxon>Bacteria</taxon>
        <taxon>Candidatus Woeseibacteriota</taxon>
    </lineage>
</organism>
<dbReference type="Gene3D" id="1.20.1440.60">
    <property type="entry name" value="23S rRNA-intervening sequence"/>
    <property type="match status" value="1"/>
</dbReference>
<reference evidence="1 2" key="1">
    <citation type="journal article" date="2015" name="Nature">
        <title>rRNA introns, odd ribosomes, and small enigmatic genomes across a large radiation of phyla.</title>
        <authorList>
            <person name="Brown C.T."/>
            <person name="Hug L.A."/>
            <person name="Thomas B.C."/>
            <person name="Sharon I."/>
            <person name="Castelle C.J."/>
            <person name="Singh A."/>
            <person name="Wilkins M.J."/>
            <person name="Williams K.H."/>
            <person name="Banfield J.F."/>
        </authorList>
    </citation>
    <scope>NUCLEOTIDE SEQUENCE [LARGE SCALE GENOMIC DNA]</scope>
</reference>
<dbReference type="PANTHER" id="PTHR38471">
    <property type="entry name" value="FOUR HELIX BUNDLE PROTEIN"/>
    <property type="match status" value="1"/>
</dbReference>
<evidence type="ECO:0000313" key="2">
    <source>
        <dbReference type="Proteomes" id="UP000034932"/>
    </source>
</evidence>
<name>A0A0G0P4B7_9BACT</name>
<dbReference type="InterPro" id="IPR036583">
    <property type="entry name" value="23S_rRNA_IVS_sf"/>
</dbReference>